<reference evidence="2" key="1">
    <citation type="submission" date="2020-01" db="EMBL/GenBank/DDBJ databases">
        <title>Identification and distribution of gene clusters putatively required for synthesis of sphingolipid metabolism inhibitors in phylogenetically diverse species of the filamentous fungus Fusarium.</title>
        <authorList>
            <person name="Kim H.-S."/>
            <person name="Busman M."/>
            <person name="Brown D.W."/>
            <person name="Divon H."/>
            <person name="Uhlig S."/>
            <person name="Proctor R.H."/>
        </authorList>
    </citation>
    <scope>NUCLEOTIDE SEQUENCE</scope>
    <source>
        <strain evidence="2">NRRL 53441</strain>
    </source>
</reference>
<evidence type="ECO:0000256" key="1">
    <source>
        <dbReference type="SAM" id="MobiDB-lite"/>
    </source>
</evidence>
<evidence type="ECO:0000313" key="2">
    <source>
        <dbReference type="EMBL" id="KAF4446018.1"/>
    </source>
</evidence>
<dbReference type="Proteomes" id="UP000605986">
    <property type="component" value="Unassembled WGS sequence"/>
</dbReference>
<gene>
    <name evidence="2" type="ORF">F53441_10296</name>
</gene>
<dbReference type="OrthoDB" id="5371646at2759"/>
<feature type="compositionally biased region" description="Low complexity" evidence="1">
    <location>
        <begin position="117"/>
        <end position="126"/>
    </location>
</feature>
<protein>
    <submittedName>
        <fullName evidence="2">Uncharacterized protein</fullName>
    </submittedName>
</protein>
<feature type="compositionally biased region" description="Polar residues" evidence="1">
    <location>
        <begin position="261"/>
        <end position="279"/>
    </location>
</feature>
<feature type="region of interest" description="Disordered" evidence="1">
    <location>
        <begin position="230"/>
        <end position="301"/>
    </location>
</feature>
<sequence length="301" mass="33601">MKPFNDREKRHLLAEMIKHSQIDVRILASLVLSRQVEPNWMQMQLPNGRNMDQCMQTAQSMDIGQRGTKRKASEEGPSNNNVQPYSPQQLPPLAQSPTTQSSLANIQRQPAMPPDPQSQQSEQSEQPPKKKKGRPAYAGRDVTSHRPFPPRLIAPRPPTQILRNPYPNFRSIAPARQTVLPSLSPESFPTIQRGMSRALAVEFHNAPSHFNPQKSAVTTSRIDLQNQLTRVPNSLPPGEEVPNRTRSLSEAMPRAEKKEASQTNRSSSLQPLGTNNQTRPAEGLTPDQTQQTTMGSGNKEH</sequence>
<accession>A0A8H4KAQ2</accession>
<feature type="compositionally biased region" description="Low complexity" evidence="1">
    <location>
        <begin position="83"/>
        <end position="100"/>
    </location>
</feature>
<comment type="caution">
    <text evidence="2">The sequence shown here is derived from an EMBL/GenBank/DDBJ whole genome shotgun (WGS) entry which is preliminary data.</text>
</comment>
<keyword evidence="3" id="KW-1185">Reference proteome</keyword>
<organism evidence="2 3">
    <name type="scientific">Fusarium austroafricanum</name>
    <dbReference type="NCBI Taxonomy" id="2364996"/>
    <lineage>
        <taxon>Eukaryota</taxon>
        <taxon>Fungi</taxon>
        <taxon>Dikarya</taxon>
        <taxon>Ascomycota</taxon>
        <taxon>Pezizomycotina</taxon>
        <taxon>Sordariomycetes</taxon>
        <taxon>Hypocreomycetidae</taxon>
        <taxon>Hypocreales</taxon>
        <taxon>Nectriaceae</taxon>
        <taxon>Fusarium</taxon>
        <taxon>Fusarium concolor species complex</taxon>
    </lineage>
</organism>
<dbReference type="AlphaFoldDB" id="A0A8H4KAQ2"/>
<feature type="compositionally biased region" description="Pro residues" evidence="1">
    <location>
        <begin position="147"/>
        <end position="158"/>
    </location>
</feature>
<dbReference type="EMBL" id="JAADJG010000484">
    <property type="protein sequence ID" value="KAF4446018.1"/>
    <property type="molecule type" value="Genomic_DNA"/>
</dbReference>
<evidence type="ECO:0000313" key="3">
    <source>
        <dbReference type="Proteomes" id="UP000605986"/>
    </source>
</evidence>
<proteinExistence type="predicted"/>
<feature type="compositionally biased region" description="Polar residues" evidence="1">
    <location>
        <begin position="286"/>
        <end position="301"/>
    </location>
</feature>
<feature type="region of interest" description="Disordered" evidence="1">
    <location>
        <begin position="60"/>
        <end position="160"/>
    </location>
</feature>
<name>A0A8H4KAQ2_9HYPO</name>